<feature type="transmembrane region" description="Helical" evidence="8">
    <location>
        <begin position="30"/>
        <end position="46"/>
    </location>
</feature>
<evidence type="ECO:0000256" key="6">
    <source>
        <dbReference type="ARBA" id="ARBA00023136"/>
    </source>
</evidence>
<dbReference type="FunFam" id="1.20.1250.20:FF:000180">
    <property type="entry name" value="MFS monosaccharide transporter"/>
    <property type="match status" value="1"/>
</dbReference>
<sequence length="556" mass="60349">MSDSKENAGAGAIHTAQDVEAIEAPITWKAYLICAFASFGGIFFGYDSGYINGVNASPIFYQAVEGATATHLSDPHSSLITSILSCGTFFGAIVAGDIADWIGRKWTVIIGCIIYAIGVVIQMITSPSHALGPIVAGRLIAGVGAGFESAIVILYMSEICPRKVRGALVAGYQFCVTIGLLLASCVIYGVRNISNTGNYRIPIALQFIWALVLGIGLLFLPDSPRYFVKRGNVPAAINALSRVRGQPEDSEYVQNEVAEIIANEEYERALIPTTTWFGSWASCFKGSLWVSKSNLRRTILGTSLQMMQQWTGVNFIFYFSTAFLKSTGAISNSFLISMIFTLVNVLSTPISFWTVERFGRRTILLWGALGMLICQFMVAIVGVTVGFNKTHIDPADAGATIANNIPAVNAQIAFIAIFIFFFASTWGPGAWIVIGEIFPLPIRSRGVALSTASNWLWNTIIAVITPYMVGEDKGNMKSSVFFVWGGLCTCAFIYSYFLIPETKGLSLEQVDKMMEECTPRESSKWKPHATFASSMAAGEYIEKAVVEEAARRASAA</sequence>
<dbReference type="Gene3D" id="1.20.1250.20">
    <property type="entry name" value="MFS general substrate transporter like domains"/>
    <property type="match status" value="1"/>
</dbReference>
<feature type="transmembrane region" description="Helical" evidence="8">
    <location>
        <begin position="201"/>
        <end position="220"/>
    </location>
</feature>
<proteinExistence type="inferred from homology"/>
<dbReference type="SUPFAM" id="SSF103473">
    <property type="entry name" value="MFS general substrate transporter"/>
    <property type="match status" value="1"/>
</dbReference>
<dbReference type="PRINTS" id="PR00171">
    <property type="entry name" value="SUGRTRNSPORT"/>
</dbReference>
<dbReference type="InterPro" id="IPR020846">
    <property type="entry name" value="MFS_dom"/>
</dbReference>
<dbReference type="OrthoDB" id="6612291at2759"/>
<feature type="transmembrane region" description="Helical" evidence="8">
    <location>
        <begin position="167"/>
        <end position="189"/>
    </location>
</feature>
<dbReference type="InterPro" id="IPR005828">
    <property type="entry name" value="MFS_sugar_transport-like"/>
</dbReference>
<dbReference type="InterPro" id="IPR003663">
    <property type="entry name" value="Sugar/inositol_transpt"/>
</dbReference>
<organism evidence="10 11">
    <name type="scientific">Escovopsis weberi</name>
    <dbReference type="NCBI Taxonomy" id="150374"/>
    <lineage>
        <taxon>Eukaryota</taxon>
        <taxon>Fungi</taxon>
        <taxon>Dikarya</taxon>
        <taxon>Ascomycota</taxon>
        <taxon>Pezizomycotina</taxon>
        <taxon>Sordariomycetes</taxon>
        <taxon>Hypocreomycetidae</taxon>
        <taxon>Hypocreales</taxon>
        <taxon>Hypocreaceae</taxon>
        <taxon>Escovopsis</taxon>
    </lineage>
</organism>
<dbReference type="CDD" id="cd17356">
    <property type="entry name" value="MFS_HXT"/>
    <property type="match status" value="1"/>
</dbReference>
<evidence type="ECO:0000256" key="8">
    <source>
        <dbReference type="SAM" id="Phobius"/>
    </source>
</evidence>
<dbReference type="PROSITE" id="PS00216">
    <property type="entry name" value="SUGAR_TRANSPORT_1"/>
    <property type="match status" value="2"/>
</dbReference>
<comment type="caution">
    <text evidence="10">The sequence shown here is derived from an EMBL/GenBank/DDBJ whole genome shotgun (WGS) entry which is preliminary data.</text>
</comment>
<feature type="transmembrane region" description="Helical" evidence="8">
    <location>
        <begin position="79"/>
        <end position="99"/>
    </location>
</feature>
<dbReference type="GO" id="GO:0005351">
    <property type="term" value="F:carbohydrate:proton symporter activity"/>
    <property type="evidence" value="ECO:0007669"/>
    <property type="project" value="TreeGrafter"/>
</dbReference>
<evidence type="ECO:0000313" key="10">
    <source>
        <dbReference type="EMBL" id="KOS19958.1"/>
    </source>
</evidence>
<dbReference type="EMBL" id="LGSR01000019">
    <property type="protein sequence ID" value="KOS19958.1"/>
    <property type="molecule type" value="Genomic_DNA"/>
</dbReference>
<dbReference type="GO" id="GO:0016020">
    <property type="term" value="C:membrane"/>
    <property type="evidence" value="ECO:0007669"/>
    <property type="project" value="UniProtKB-SubCell"/>
</dbReference>
<reference evidence="10 11" key="1">
    <citation type="submission" date="2015-07" db="EMBL/GenBank/DDBJ databases">
        <title>The genome of the fungus Escovopsis weberi, a specialized disease agent of ant agriculture.</title>
        <authorList>
            <person name="de Man T.J."/>
            <person name="Stajich J.E."/>
            <person name="Kubicek C.P."/>
            <person name="Chenthamara K."/>
            <person name="Atanasova L."/>
            <person name="Druzhinina I.S."/>
            <person name="Birnbaum S."/>
            <person name="Barribeau S.M."/>
            <person name="Teiling C."/>
            <person name="Suen G."/>
            <person name="Currie C."/>
            <person name="Gerardo N.M."/>
        </authorList>
    </citation>
    <scope>NUCLEOTIDE SEQUENCE [LARGE SCALE GENOMIC DNA]</scope>
</reference>
<feature type="transmembrane region" description="Helical" evidence="8">
    <location>
        <begin position="364"/>
        <end position="387"/>
    </location>
</feature>
<gene>
    <name evidence="10" type="ORF">ESCO_005649</name>
</gene>
<keyword evidence="10" id="KW-0762">Sugar transport</keyword>
<accession>A0A0M8MWC0</accession>
<dbReference type="Pfam" id="PF00083">
    <property type="entry name" value="Sugar_tr"/>
    <property type="match status" value="1"/>
</dbReference>
<feature type="transmembrane region" description="Helical" evidence="8">
    <location>
        <begin position="130"/>
        <end position="155"/>
    </location>
</feature>
<feature type="transmembrane region" description="Helical" evidence="8">
    <location>
        <begin position="446"/>
        <end position="469"/>
    </location>
</feature>
<dbReference type="PROSITE" id="PS50850">
    <property type="entry name" value="MFS"/>
    <property type="match status" value="1"/>
</dbReference>
<dbReference type="Proteomes" id="UP000053831">
    <property type="component" value="Unassembled WGS sequence"/>
</dbReference>
<feature type="transmembrane region" description="Helical" evidence="8">
    <location>
        <begin position="306"/>
        <end position="324"/>
    </location>
</feature>
<keyword evidence="4 8" id="KW-0812">Transmembrane</keyword>
<evidence type="ECO:0000256" key="1">
    <source>
        <dbReference type="ARBA" id="ARBA00004141"/>
    </source>
</evidence>
<feature type="transmembrane region" description="Helical" evidence="8">
    <location>
        <begin position="330"/>
        <end position="352"/>
    </location>
</feature>
<dbReference type="PANTHER" id="PTHR48022:SF6">
    <property type="entry name" value="MSTA PROTEIN-RELATED"/>
    <property type="match status" value="1"/>
</dbReference>
<keyword evidence="3 7" id="KW-0813">Transport</keyword>
<dbReference type="NCBIfam" id="TIGR00879">
    <property type="entry name" value="SP"/>
    <property type="match status" value="1"/>
</dbReference>
<feature type="domain" description="Major facilitator superfamily (MFS) profile" evidence="9">
    <location>
        <begin position="33"/>
        <end position="503"/>
    </location>
</feature>
<comment type="subcellular location">
    <subcellularLocation>
        <location evidence="1">Membrane</location>
        <topology evidence="1">Multi-pass membrane protein</topology>
    </subcellularLocation>
</comment>
<feature type="transmembrane region" description="Helical" evidence="8">
    <location>
        <begin position="412"/>
        <end position="434"/>
    </location>
</feature>
<feature type="transmembrane region" description="Helical" evidence="8">
    <location>
        <begin position="481"/>
        <end position="499"/>
    </location>
</feature>
<dbReference type="InterPro" id="IPR050360">
    <property type="entry name" value="MFS_Sugar_Transporters"/>
</dbReference>
<keyword evidence="11" id="KW-1185">Reference proteome</keyword>
<evidence type="ECO:0000313" key="11">
    <source>
        <dbReference type="Proteomes" id="UP000053831"/>
    </source>
</evidence>
<evidence type="ECO:0000256" key="3">
    <source>
        <dbReference type="ARBA" id="ARBA00022448"/>
    </source>
</evidence>
<evidence type="ECO:0000256" key="7">
    <source>
        <dbReference type="RuleBase" id="RU003346"/>
    </source>
</evidence>
<evidence type="ECO:0000256" key="2">
    <source>
        <dbReference type="ARBA" id="ARBA00010992"/>
    </source>
</evidence>
<dbReference type="PROSITE" id="PS00217">
    <property type="entry name" value="SUGAR_TRANSPORT_2"/>
    <property type="match status" value="1"/>
</dbReference>
<feature type="transmembrane region" description="Helical" evidence="8">
    <location>
        <begin position="106"/>
        <end position="124"/>
    </location>
</feature>
<keyword evidence="6 8" id="KW-0472">Membrane</keyword>
<evidence type="ECO:0000256" key="4">
    <source>
        <dbReference type="ARBA" id="ARBA00022692"/>
    </source>
</evidence>
<keyword evidence="5 8" id="KW-1133">Transmembrane helix</keyword>
<dbReference type="AlphaFoldDB" id="A0A0M8MWC0"/>
<evidence type="ECO:0000256" key="5">
    <source>
        <dbReference type="ARBA" id="ARBA00022989"/>
    </source>
</evidence>
<dbReference type="InterPro" id="IPR005829">
    <property type="entry name" value="Sugar_transporter_CS"/>
</dbReference>
<dbReference type="InterPro" id="IPR036259">
    <property type="entry name" value="MFS_trans_sf"/>
</dbReference>
<name>A0A0M8MWC0_ESCWE</name>
<comment type="similarity">
    <text evidence="2 7">Belongs to the major facilitator superfamily. Sugar transporter (TC 2.A.1.1) family.</text>
</comment>
<protein>
    <submittedName>
        <fullName evidence="10">Putative glucose transporter rco-3</fullName>
    </submittedName>
</protein>
<evidence type="ECO:0000259" key="9">
    <source>
        <dbReference type="PROSITE" id="PS50850"/>
    </source>
</evidence>
<dbReference type="PANTHER" id="PTHR48022">
    <property type="entry name" value="PLASTIDIC GLUCOSE TRANSPORTER 4"/>
    <property type="match status" value="1"/>
</dbReference>